<dbReference type="InterPro" id="IPR053707">
    <property type="entry name" value="UPF0637_domain_sf"/>
</dbReference>
<dbReference type="Gene3D" id="3.30.930.20">
    <property type="entry name" value="Protein of unknown function DUF1054"/>
    <property type="match status" value="1"/>
</dbReference>
<organism evidence="2 3">
    <name type="scientific">Agrilactobacillus yilanensis</name>
    <dbReference type="NCBI Taxonomy" id="2485997"/>
    <lineage>
        <taxon>Bacteria</taxon>
        <taxon>Bacillati</taxon>
        <taxon>Bacillota</taxon>
        <taxon>Bacilli</taxon>
        <taxon>Lactobacillales</taxon>
        <taxon>Lactobacillaceae</taxon>
        <taxon>Agrilactobacillus</taxon>
    </lineage>
</organism>
<sequence>MITYEDFNIFDDPTLEGRLAKIRTQLDPKFERMGTQMIANFEADATQKFYLHIAKHLRRHKNPPPDTWFAIGEGARGYKMLPHFEVGLWPDQLFIWFALLAEVPERQQYGAKLRQLAAESTLWAMSDLVIAKDHTQPKALSLTPANFEQVVRRFETTKKGEFMIGRLIPKTAVIFTDEQAQQQLLTRTMTDLFTIYQKISSNPA</sequence>
<protein>
    <recommendedName>
        <fullName evidence="1">UPF0637 protein ACFQ5M_03225</fullName>
    </recommendedName>
</protein>
<accession>A0ABW4J629</accession>
<dbReference type="PIRSF" id="PIRSF021332">
    <property type="entry name" value="DUF1054"/>
    <property type="match status" value="1"/>
</dbReference>
<reference evidence="3" key="1">
    <citation type="journal article" date="2019" name="Int. J. Syst. Evol. Microbiol.">
        <title>The Global Catalogue of Microorganisms (GCM) 10K type strain sequencing project: providing services to taxonomists for standard genome sequencing and annotation.</title>
        <authorList>
            <consortium name="The Broad Institute Genomics Platform"/>
            <consortium name="The Broad Institute Genome Sequencing Center for Infectious Disease"/>
            <person name="Wu L."/>
            <person name="Ma J."/>
        </authorList>
    </citation>
    <scope>NUCLEOTIDE SEQUENCE [LARGE SCALE GENOMIC DNA]</scope>
    <source>
        <strain evidence="3">CCM 8896</strain>
    </source>
</reference>
<dbReference type="HAMAP" id="MF_01851">
    <property type="entry name" value="UPF0637"/>
    <property type="match status" value="1"/>
</dbReference>
<dbReference type="EMBL" id="JBHTOP010000005">
    <property type="protein sequence ID" value="MFD1671106.1"/>
    <property type="molecule type" value="Genomic_DNA"/>
</dbReference>
<dbReference type="Proteomes" id="UP001597267">
    <property type="component" value="Unassembled WGS sequence"/>
</dbReference>
<evidence type="ECO:0000313" key="2">
    <source>
        <dbReference type="EMBL" id="MFD1671106.1"/>
    </source>
</evidence>
<gene>
    <name evidence="2" type="ORF">ACFQ5M_03225</name>
</gene>
<comment type="similarity">
    <text evidence="1">Belongs to the UPF0637 family.</text>
</comment>
<name>A0ABW4J629_9LACO</name>
<proteinExistence type="inferred from homology"/>
<dbReference type="SUPFAM" id="SSF142913">
    <property type="entry name" value="YktB/PF0168-like"/>
    <property type="match status" value="1"/>
</dbReference>
<comment type="caution">
    <text evidence="2">The sequence shown here is derived from an EMBL/GenBank/DDBJ whole genome shotgun (WGS) entry which is preliminary data.</text>
</comment>
<evidence type="ECO:0000256" key="1">
    <source>
        <dbReference type="HAMAP-Rule" id="MF_01851"/>
    </source>
</evidence>
<keyword evidence="3" id="KW-1185">Reference proteome</keyword>
<dbReference type="InterPro" id="IPR009403">
    <property type="entry name" value="UPF0637"/>
</dbReference>
<dbReference type="RefSeq" id="WP_125714296.1">
    <property type="nucleotide sequence ID" value="NZ_JBHTOP010000005.1"/>
</dbReference>
<dbReference type="Pfam" id="PF06335">
    <property type="entry name" value="DUF1054"/>
    <property type="match status" value="1"/>
</dbReference>
<evidence type="ECO:0000313" key="3">
    <source>
        <dbReference type="Proteomes" id="UP001597267"/>
    </source>
</evidence>